<evidence type="ECO:0000256" key="6">
    <source>
        <dbReference type="ARBA" id="ARBA00022989"/>
    </source>
</evidence>
<keyword evidence="4" id="KW-1003">Cell membrane</keyword>
<evidence type="ECO:0000256" key="5">
    <source>
        <dbReference type="ARBA" id="ARBA00022692"/>
    </source>
</evidence>
<proteinExistence type="inferred from homology"/>
<feature type="transmembrane region" description="Helical" evidence="8">
    <location>
        <begin position="142"/>
        <end position="175"/>
    </location>
</feature>
<organism evidence="9 10">
    <name type="scientific">Treponema berlinense</name>
    <dbReference type="NCBI Taxonomy" id="225004"/>
    <lineage>
        <taxon>Bacteria</taxon>
        <taxon>Pseudomonadati</taxon>
        <taxon>Spirochaetota</taxon>
        <taxon>Spirochaetia</taxon>
        <taxon>Spirochaetales</taxon>
        <taxon>Treponemataceae</taxon>
        <taxon>Treponema</taxon>
    </lineage>
</organism>
<keyword evidence="3" id="KW-0813">Transport</keyword>
<keyword evidence="10" id="KW-1185">Reference proteome</keyword>
<feature type="transmembrane region" description="Helical" evidence="8">
    <location>
        <begin position="70"/>
        <end position="90"/>
    </location>
</feature>
<keyword evidence="5 8" id="KW-0812">Transmembrane</keyword>
<dbReference type="PANTHER" id="PTHR34979:SF1">
    <property type="entry name" value="INNER MEMBRANE PROTEIN YGAZ"/>
    <property type="match status" value="1"/>
</dbReference>
<feature type="transmembrane region" description="Helical" evidence="8">
    <location>
        <begin position="213"/>
        <end position="232"/>
    </location>
</feature>
<dbReference type="PANTHER" id="PTHR34979">
    <property type="entry name" value="INNER MEMBRANE PROTEIN YGAZ"/>
    <property type="match status" value="1"/>
</dbReference>
<accession>A0A1T4ML92</accession>
<reference evidence="9 10" key="1">
    <citation type="submission" date="2017-02" db="EMBL/GenBank/DDBJ databases">
        <authorList>
            <person name="Peterson S.W."/>
        </authorList>
    </citation>
    <scope>NUCLEOTIDE SEQUENCE [LARGE SCALE GENOMIC DNA]</scope>
    <source>
        <strain evidence="9 10">ATCC BAA-909</strain>
    </source>
</reference>
<feature type="transmembrane region" description="Helical" evidence="8">
    <location>
        <begin position="39"/>
        <end position="58"/>
    </location>
</feature>
<dbReference type="Proteomes" id="UP000190395">
    <property type="component" value="Unassembled WGS sequence"/>
</dbReference>
<dbReference type="STRING" id="225004.SAMN02745152_00912"/>
<sequence>MLKKDSICKGAKLTLPIFFGYISIGIPFGLMVVNNGYPWWLALFMGMTIFSGTGQYIGISLMAAGASLPAFLVTQFFVGIRHVVYGLSLLKKYDKRRVGKWKPFLIFALTDETYALITTSEVPLGEKDGEYYSLIAALDWSYWLLGSVTGALLGTFLPFDFTGVDFALNSLFIVLMIEQIKQSKDIFPSFCGICTAIAAILLSKFGYLPSQQILIVALSLGIAVLILVRGITVKTKKIKHEKNTEESNSTEEK</sequence>
<feature type="transmembrane region" description="Helical" evidence="8">
    <location>
        <begin position="12"/>
        <end position="33"/>
    </location>
</feature>
<dbReference type="Pfam" id="PF03591">
    <property type="entry name" value="AzlC"/>
    <property type="match status" value="1"/>
</dbReference>
<dbReference type="GO" id="GO:1903785">
    <property type="term" value="P:L-valine transmembrane transport"/>
    <property type="evidence" value="ECO:0007669"/>
    <property type="project" value="TreeGrafter"/>
</dbReference>
<evidence type="ECO:0000256" key="8">
    <source>
        <dbReference type="SAM" id="Phobius"/>
    </source>
</evidence>
<dbReference type="InterPro" id="IPR011606">
    <property type="entry name" value="Brnchd-chn_aa_trnsp_permease"/>
</dbReference>
<dbReference type="RefSeq" id="WP_078930661.1">
    <property type="nucleotide sequence ID" value="NZ_CAMEQG010000005.1"/>
</dbReference>
<name>A0A1T4ML92_9SPIR</name>
<comment type="similarity">
    <text evidence="2">Belongs to the AzlC family.</text>
</comment>
<evidence type="ECO:0000256" key="3">
    <source>
        <dbReference type="ARBA" id="ARBA00022448"/>
    </source>
</evidence>
<feature type="transmembrane region" description="Helical" evidence="8">
    <location>
        <begin position="187"/>
        <end position="207"/>
    </location>
</feature>
<evidence type="ECO:0000256" key="1">
    <source>
        <dbReference type="ARBA" id="ARBA00004651"/>
    </source>
</evidence>
<keyword evidence="7 8" id="KW-0472">Membrane</keyword>
<evidence type="ECO:0000256" key="4">
    <source>
        <dbReference type="ARBA" id="ARBA00022475"/>
    </source>
</evidence>
<keyword evidence="6 8" id="KW-1133">Transmembrane helix</keyword>
<evidence type="ECO:0000256" key="2">
    <source>
        <dbReference type="ARBA" id="ARBA00010735"/>
    </source>
</evidence>
<evidence type="ECO:0000313" key="10">
    <source>
        <dbReference type="Proteomes" id="UP000190395"/>
    </source>
</evidence>
<dbReference type="AlphaFoldDB" id="A0A1T4ML92"/>
<dbReference type="GO" id="GO:0005886">
    <property type="term" value="C:plasma membrane"/>
    <property type="evidence" value="ECO:0007669"/>
    <property type="project" value="UniProtKB-SubCell"/>
</dbReference>
<gene>
    <name evidence="9" type="ORF">SAMN02745152_00912</name>
</gene>
<dbReference type="EMBL" id="FUXC01000004">
    <property type="protein sequence ID" value="SJZ67762.1"/>
    <property type="molecule type" value="Genomic_DNA"/>
</dbReference>
<dbReference type="GeneID" id="303367167"/>
<dbReference type="OrthoDB" id="3181706at2"/>
<evidence type="ECO:0000256" key="7">
    <source>
        <dbReference type="ARBA" id="ARBA00023136"/>
    </source>
</evidence>
<comment type="subcellular location">
    <subcellularLocation>
        <location evidence="1">Cell membrane</location>
        <topology evidence="1">Multi-pass membrane protein</topology>
    </subcellularLocation>
</comment>
<evidence type="ECO:0000313" key="9">
    <source>
        <dbReference type="EMBL" id="SJZ67762.1"/>
    </source>
</evidence>
<protein>
    <submittedName>
        <fullName evidence="9">4-azaleucine resistance probable transporter AzlC</fullName>
    </submittedName>
</protein>